<comment type="caution">
    <text evidence="2">The sequence shown here is derived from an EMBL/GenBank/DDBJ whole genome shotgun (WGS) entry which is preliminary data.</text>
</comment>
<keyword evidence="1" id="KW-1133">Transmembrane helix</keyword>
<keyword evidence="1" id="KW-0472">Membrane</keyword>
<protein>
    <submittedName>
        <fullName evidence="2">Uncharacterized protein</fullName>
    </submittedName>
</protein>
<accession>A0A934M057</accession>
<dbReference type="AlphaFoldDB" id="A0A934M057"/>
<feature type="transmembrane region" description="Helical" evidence="1">
    <location>
        <begin position="31"/>
        <end position="55"/>
    </location>
</feature>
<dbReference type="Proteomes" id="UP000622687">
    <property type="component" value="Unassembled WGS sequence"/>
</dbReference>
<keyword evidence="1" id="KW-0812">Transmembrane</keyword>
<evidence type="ECO:0000313" key="3">
    <source>
        <dbReference type="Proteomes" id="UP000622687"/>
    </source>
</evidence>
<proteinExistence type="predicted"/>
<sequence length="105" mass="11954">MNSNLEQNVVSTSNGLQEEITVKYSESIKSLFIFLHLLIPILSVESLFSWCIGIWGSYKIINIYKNAEKNKTEQAIKVLIVLWTIAIAYNILVYYATKIVVAKIV</sequence>
<dbReference type="EMBL" id="JAEEGB010000004">
    <property type="protein sequence ID" value="MBI6871754.1"/>
    <property type="molecule type" value="Genomic_DNA"/>
</dbReference>
<evidence type="ECO:0000256" key="1">
    <source>
        <dbReference type="SAM" id="Phobius"/>
    </source>
</evidence>
<feature type="transmembrane region" description="Helical" evidence="1">
    <location>
        <begin position="76"/>
        <end position="96"/>
    </location>
</feature>
<name>A0A934M057_9CLOT</name>
<keyword evidence="3" id="KW-1185">Reference proteome</keyword>
<organism evidence="2 3">
    <name type="scientific">Clostridium aciditolerans</name>
    <dbReference type="NCBI Taxonomy" id="339861"/>
    <lineage>
        <taxon>Bacteria</taxon>
        <taxon>Bacillati</taxon>
        <taxon>Bacillota</taxon>
        <taxon>Clostridia</taxon>
        <taxon>Eubacteriales</taxon>
        <taxon>Clostridiaceae</taxon>
        <taxon>Clostridium</taxon>
    </lineage>
</organism>
<gene>
    <name evidence="2" type="ORF">I6U51_03415</name>
</gene>
<evidence type="ECO:0000313" key="2">
    <source>
        <dbReference type="EMBL" id="MBI6871754.1"/>
    </source>
</evidence>
<dbReference type="RefSeq" id="WP_211141192.1">
    <property type="nucleotide sequence ID" value="NZ_JAEEGB010000004.1"/>
</dbReference>
<reference evidence="2" key="1">
    <citation type="submission" date="2020-12" db="EMBL/GenBank/DDBJ databases">
        <title>Clostridium thailandense sp. nov., a novel acetogenic bacterium isolated from peat land soil in Thailand.</title>
        <authorList>
            <person name="Chaikitkaew S."/>
            <person name="Birkeland N.K."/>
        </authorList>
    </citation>
    <scope>NUCLEOTIDE SEQUENCE</scope>
    <source>
        <strain evidence="2">DSM 17425</strain>
    </source>
</reference>